<feature type="region of interest" description="Disordered" evidence="1">
    <location>
        <begin position="1"/>
        <end position="66"/>
    </location>
</feature>
<accession>A0AAI8VGP3</accession>
<gene>
    <name evidence="2" type="ORF">KHLLAP_LOCUS4497</name>
</gene>
<organism evidence="2 3">
    <name type="scientific">Anthostomella pinea</name>
    <dbReference type="NCBI Taxonomy" id="933095"/>
    <lineage>
        <taxon>Eukaryota</taxon>
        <taxon>Fungi</taxon>
        <taxon>Dikarya</taxon>
        <taxon>Ascomycota</taxon>
        <taxon>Pezizomycotina</taxon>
        <taxon>Sordariomycetes</taxon>
        <taxon>Xylariomycetidae</taxon>
        <taxon>Xylariales</taxon>
        <taxon>Xylariaceae</taxon>
        <taxon>Anthostomella</taxon>
    </lineage>
</organism>
<dbReference type="Proteomes" id="UP001295740">
    <property type="component" value="Unassembled WGS sequence"/>
</dbReference>
<comment type="caution">
    <text evidence="2">The sequence shown here is derived from an EMBL/GenBank/DDBJ whole genome shotgun (WGS) entry which is preliminary data.</text>
</comment>
<dbReference type="EMBL" id="CAUWAG010000006">
    <property type="protein sequence ID" value="CAJ2504029.1"/>
    <property type="molecule type" value="Genomic_DNA"/>
</dbReference>
<sequence>MGSNDATYNGTTPHKPKHHYTTSPPTSHSTDRQSVQSYSLGTYRHGPSSTPMASTASSRDIEAAHAQRVARETQAILSRYYK</sequence>
<name>A0AAI8VGP3_9PEZI</name>
<evidence type="ECO:0000256" key="1">
    <source>
        <dbReference type="SAM" id="MobiDB-lite"/>
    </source>
</evidence>
<evidence type="ECO:0000313" key="2">
    <source>
        <dbReference type="EMBL" id="CAJ2504029.1"/>
    </source>
</evidence>
<feature type="compositionally biased region" description="Polar residues" evidence="1">
    <location>
        <begin position="1"/>
        <end position="10"/>
    </location>
</feature>
<dbReference type="AlphaFoldDB" id="A0AAI8VGP3"/>
<protein>
    <submittedName>
        <fullName evidence="2">Uu.00g114230.m01.CDS01</fullName>
    </submittedName>
</protein>
<feature type="compositionally biased region" description="Low complexity" evidence="1">
    <location>
        <begin position="47"/>
        <end position="58"/>
    </location>
</feature>
<proteinExistence type="predicted"/>
<evidence type="ECO:0000313" key="3">
    <source>
        <dbReference type="Proteomes" id="UP001295740"/>
    </source>
</evidence>
<keyword evidence="3" id="KW-1185">Reference proteome</keyword>
<reference evidence="2" key="1">
    <citation type="submission" date="2023-10" db="EMBL/GenBank/DDBJ databases">
        <authorList>
            <person name="Hackl T."/>
        </authorList>
    </citation>
    <scope>NUCLEOTIDE SEQUENCE</scope>
</reference>